<evidence type="ECO:0000256" key="5">
    <source>
        <dbReference type="ARBA" id="ARBA00022989"/>
    </source>
</evidence>
<dbReference type="PANTHER" id="PTHR33884:SF3">
    <property type="entry name" value="UPF0410 PROTEIN YMGE"/>
    <property type="match status" value="1"/>
</dbReference>
<name>A0A857MKW8_9BACT</name>
<organism evidence="8 9">
    <name type="scientific">Candidatus Mycosynbacter amalyticus</name>
    <dbReference type="NCBI Taxonomy" id="2665156"/>
    <lineage>
        <taxon>Bacteria</taxon>
        <taxon>Candidatus Saccharimonadota</taxon>
        <taxon>Candidatus Saccharimonadota incertae sedis</taxon>
        <taxon>Candidatus Mycosynbacter</taxon>
    </lineage>
</organism>
<keyword evidence="3" id="KW-1003">Cell membrane</keyword>
<dbReference type="GO" id="GO:0005886">
    <property type="term" value="C:plasma membrane"/>
    <property type="evidence" value="ECO:0007669"/>
    <property type="project" value="UniProtKB-SubCell"/>
</dbReference>
<protein>
    <submittedName>
        <fullName evidence="8">GlsB/YeaQ/YmgE family stress response membrane protein</fullName>
    </submittedName>
</protein>
<sequence length="91" mass="9548">MGIISWIIIGGLAGWIASMVMKTDAQMGVFMNIIVGIVGAMLGGWLMGMLFGIDLAGFSLQSLFVAFVGSVILLALLKLFTGMSSQAHTHA</sequence>
<evidence type="ECO:0000313" key="8">
    <source>
        <dbReference type="EMBL" id="QHN43264.1"/>
    </source>
</evidence>
<comment type="subcellular location">
    <subcellularLocation>
        <location evidence="1">Cell membrane</location>
        <topology evidence="1">Multi-pass membrane protein</topology>
    </subcellularLocation>
</comment>
<dbReference type="InterPro" id="IPR007341">
    <property type="entry name" value="Transgly_assoc"/>
</dbReference>
<dbReference type="EMBL" id="CP045921">
    <property type="protein sequence ID" value="QHN43264.1"/>
    <property type="molecule type" value="Genomic_DNA"/>
</dbReference>
<keyword evidence="5 7" id="KW-1133">Transmembrane helix</keyword>
<evidence type="ECO:0000313" key="9">
    <source>
        <dbReference type="Proteomes" id="UP001059824"/>
    </source>
</evidence>
<feature type="transmembrane region" description="Helical" evidence="7">
    <location>
        <begin position="6"/>
        <end position="22"/>
    </location>
</feature>
<evidence type="ECO:0000256" key="1">
    <source>
        <dbReference type="ARBA" id="ARBA00004651"/>
    </source>
</evidence>
<evidence type="ECO:0000256" key="3">
    <source>
        <dbReference type="ARBA" id="ARBA00022475"/>
    </source>
</evidence>
<keyword evidence="4 7" id="KW-0812">Transmembrane</keyword>
<comment type="similarity">
    <text evidence="2">Belongs to the UPF0410 family.</text>
</comment>
<feature type="transmembrane region" description="Helical" evidence="7">
    <location>
        <begin position="59"/>
        <end position="80"/>
    </location>
</feature>
<dbReference type="PANTHER" id="PTHR33884">
    <property type="entry name" value="UPF0410 PROTEIN YMGE"/>
    <property type="match status" value="1"/>
</dbReference>
<evidence type="ECO:0000256" key="4">
    <source>
        <dbReference type="ARBA" id="ARBA00022692"/>
    </source>
</evidence>
<evidence type="ECO:0000256" key="6">
    <source>
        <dbReference type="ARBA" id="ARBA00023136"/>
    </source>
</evidence>
<accession>A0A857MKW8</accession>
<dbReference type="RefSeq" id="WP_260763272.1">
    <property type="nucleotide sequence ID" value="NZ_CP045921.1"/>
</dbReference>
<keyword evidence="6 7" id="KW-0472">Membrane</keyword>
<gene>
    <name evidence="8" type="ORF">GII36_05455</name>
</gene>
<dbReference type="KEGG" id="mama:GII36_05455"/>
<evidence type="ECO:0000256" key="7">
    <source>
        <dbReference type="SAM" id="Phobius"/>
    </source>
</evidence>
<dbReference type="Proteomes" id="UP001059824">
    <property type="component" value="Chromosome"/>
</dbReference>
<dbReference type="Pfam" id="PF04226">
    <property type="entry name" value="Transgly_assoc"/>
    <property type="match status" value="1"/>
</dbReference>
<proteinExistence type="inferred from homology"/>
<evidence type="ECO:0000256" key="2">
    <source>
        <dbReference type="ARBA" id="ARBA00011006"/>
    </source>
</evidence>
<reference evidence="8" key="1">
    <citation type="journal article" date="2021" name="Nat. Microbiol.">
        <title>Cocultivation of an ultrasmall environmental parasitic bacterium with lytic ability against bacteria associated with wastewater foams.</title>
        <authorList>
            <person name="Batinovic S."/>
            <person name="Rose J.J.A."/>
            <person name="Ratcliffe J."/>
            <person name="Seviour R.J."/>
            <person name="Petrovski S."/>
        </authorList>
    </citation>
    <scope>NUCLEOTIDE SEQUENCE</scope>
    <source>
        <strain evidence="8">JR1</strain>
    </source>
</reference>
<keyword evidence="9" id="KW-1185">Reference proteome</keyword>
<dbReference type="AlphaFoldDB" id="A0A857MKW8"/>
<feature type="transmembrane region" description="Helical" evidence="7">
    <location>
        <begin position="29"/>
        <end position="53"/>
    </location>
</feature>